<dbReference type="EMBL" id="FSRM01000002">
    <property type="protein sequence ID" value="SIO50185.1"/>
    <property type="molecule type" value="Genomic_DNA"/>
</dbReference>
<evidence type="ECO:0000259" key="1">
    <source>
        <dbReference type="Pfam" id="PF06527"/>
    </source>
</evidence>
<dbReference type="AlphaFoldDB" id="A0A1N6JB15"/>
<dbReference type="Proteomes" id="UP000185151">
    <property type="component" value="Unassembled WGS sequence"/>
</dbReference>
<name>A0A1N6JB15_9BURK</name>
<proteinExistence type="predicted"/>
<evidence type="ECO:0000313" key="2">
    <source>
        <dbReference type="EMBL" id="SIO41455.1"/>
    </source>
</evidence>
<reference evidence="4 5" key="1">
    <citation type="submission" date="2016-11" db="EMBL/GenBank/DDBJ databases">
        <authorList>
            <person name="Jaros S."/>
            <person name="Januszkiewicz K."/>
            <person name="Wedrychowicz H."/>
        </authorList>
    </citation>
    <scope>NUCLEOTIDE SEQUENCE [LARGE SCALE GENOMIC DNA]</scope>
    <source>
        <strain evidence="3 4">GAS86</strain>
        <strain evidence="2 5">GAS95</strain>
    </source>
</reference>
<evidence type="ECO:0000313" key="4">
    <source>
        <dbReference type="Proteomes" id="UP000184693"/>
    </source>
</evidence>
<feature type="domain" description="TniQ" evidence="1">
    <location>
        <begin position="76"/>
        <end position="111"/>
    </location>
</feature>
<evidence type="ECO:0000313" key="5">
    <source>
        <dbReference type="Proteomes" id="UP000185151"/>
    </source>
</evidence>
<accession>A0A1N6JB15</accession>
<dbReference type="Pfam" id="PF06527">
    <property type="entry name" value="TniQ"/>
    <property type="match status" value="1"/>
</dbReference>
<organism evidence="2 5">
    <name type="scientific">Paraburkholderia phenazinium</name>
    <dbReference type="NCBI Taxonomy" id="60549"/>
    <lineage>
        <taxon>Bacteria</taxon>
        <taxon>Pseudomonadati</taxon>
        <taxon>Pseudomonadota</taxon>
        <taxon>Betaproteobacteria</taxon>
        <taxon>Burkholderiales</taxon>
        <taxon>Burkholderiaceae</taxon>
        <taxon>Paraburkholderia</taxon>
    </lineage>
</organism>
<keyword evidence="5" id="KW-1185">Reference proteome</keyword>
<dbReference type="InterPro" id="IPR009492">
    <property type="entry name" value="TniQ"/>
</dbReference>
<gene>
    <name evidence="2" type="ORF">SAMN05444165_2970</name>
    <name evidence="3" type="ORF">SAMN05444168_5687</name>
</gene>
<dbReference type="Proteomes" id="UP000184693">
    <property type="component" value="Unassembled WGS sequence"/>
</dbReference>
<evidence type="ECO:0000313" key="3">
    <source>
        <dbReference type="EMBL" id="SIO50185.1"/>
    </source>
</evidence>
<protein>
    <submittedName>
        <fullName evidence="2">TniQ protein</fullName>
    </submittedName>
</protein>
<dbReference type="EMBL" id="FSRU01000001">
    <property type="protein sequence ID" value="SIO41455.1"/>
    <property type="molecule type" value="Genomic_DNA"/>
</dbReference>
<sequence length="375" mass="41650">MRRLAFQHCVPYVKLKSYLSEIYPSRRGLRNRYNSPGKEAESLTLATGCDGLHKCALLPFRNNFALMIGGIDGAGRYCPVCVEESPFPDAWGRVLWDISIVDACPFHEIDLMSCSCLIPMQYGSAKAPNLFGVCPCCGSVSYGCSEHPARRATGNKLIIASQMADLIAAISDGKEFDRGVAAEAVLCHLVDEFGSVMEASRFFRMDVGHLYTLGGRSRVPIDLLMTICLTTGANLVRLLDGKIERAYQPSDAIPRARRRTIRDAELALAFQQAAGEMPGMSLHELAQSVRVAPRRMEVILPELVATIRRKDEIERAKRRRARRQRLVQRLHEIKREVEATGGRLTECVARSETGAGFWPGTESSRILKLVIRGKL</sequence>